<dbReference type="AlphaFoldDB" id="A0A1H3CHW7"/>
<dbReference type="Pfam" id="PF03466">
    <property type="entry name" value="LysR_substrate"/>
    <property type="match status" value="1"/>
</dbReference>
<dbReference type="InterPro" id="IPR036388">
    <property type="entry name" value="WH-like_DNA-bd_sf"/>
</dbReference>
<dbReference type="Pfam" id="PF00126">
    <property type="entry name" value="HTH_1"/>
    <property type="match status" value="1"/>
</dbReference>
<dbReference type="SUPFAM" id="SSF53850">
    <property type="entry name" value="Periplasmic binding protein-like II"/>
    <property type="match status" value="1"/>
</dbReference>
<dbReference type="Gene3D" id="3.40.190.290">
    <property type="match status" value="1"/>
</dbReference>
<accession>A0A1H3CHW7</accession>
<dbReference type="GO" id="GO:0000976">
    <property type="term" value="F:transcription cis-regulatory region binding"/>
    <property type="evidence" value="ECO:0007669"/>
    <property type="project" value="TreeGrafter"/>
</dbReference>
<protein>
    <submittedName>
        <fullName evidence="6">DNA-binding transcriptional regulator, LysR family</fullName>
    </submittedName>
</protein>
<feature type="domain" description="HTH lysR-type" evidence="5">
    <location>
        <begin position="19"/>
        <end position="76"/>
    </location>
</feature>
<sequence>MSYNASESRPKRALKGSTVDLANLNAFIAVAETGSFSIAGERLHLTQPAVSKRIAALEQQLKVRLFDRLGREVSLTEAGRALLPRAYRILNVLDDTRRALTNLSGDISGRLTLATSHHIGLHRLPPLLRAFTRAHPQVALDIQFLDSEVAYEEILHGRAELAVITLAPATAAPVKAVPVWSDPLDFVAAPEHPLALKQRISLEDVAQHPAVFPGGNTFTHHIVQRLFEGQGLTPNIAMSTNYLETIKMMVSIGLAWSVLPRTMLDEQVARLPLDGIQLDRQLGYILHTERTLSNAAKAFMALLDRSADGCAGVGTDANVAT</sequence>
<dbReference type="Proteomes" id="UP000243778">
    <property type="component" value="Unassembled WGS sequence"/>
</dbReference>
<evidence type="ECO:0000259" key="5">
    <source>
        <dbReference type="PROSITE" id="PS50931"/>
    </source>
</evidence>
<evidence type="ECO:0000256" key="1">
    <source>
        <dbReference type="ARBA" id="ARBA00009437"/>
    </source>
</evidence>
<organism evidence="6 7">
    <name type="scientific">Pseudomonas kuykendallii</name>
    <dbReference type="NCBI Taxonomy" id="1007099"/>
    <lineage>
        <taxon>Bacteria</taxon>
        <taxon>Pseudomonadati</taxon>
        <taxon>Pseudomonadota</taxon>
        <taxon>Gammaproteobacteria</taxon>
        <taxon>Pseudomonadales</taxon>
        <taxon>Pseudomonadaceae</taxon>
        <taxon>Pseudomonas</taxon>
    </lineage>
</organism>
<dbReference type="CDD" id="cd05466">
    <property type="entry name" value="PBP2_LTTR_substrate"/>
    <property type="match status" value="1"/>
</dbReference>
<dbReference type="InterPro" id="IPR005119">
    <property type="entry name" value="LysR_subst-bd"/>
</dbReference>
<dbReference type="SUPFAM" id="SSF46785">
    <property type="entry name" value="Winged helix' DNA-binding domain"/>
    <property type="match status" value="1"/>
</dbReference>
<dbReference type="GO" id="GO:0003700">
    <property type="term" value="F:DNA-binding transcription factor activity"/>
    <property type="evidence" value="ECO:0007669"/>
    <property type="project" value="InterPro"/>
</dbReference>
<dbReference type="EMBL" id="FNNU01000004">
    <property type="protein sequence ID" value="SDX53079.1"/>
    <property type="molecule type" value="Genomic_DNA"/>
</dbReference>
<dbReference type="PRINTS" id="PR00039">
    <property type="entry name" value="HTHLYSR"/>
</dbReference>
<keyword evidence="2" id="KW-0805">Transcription regulation</keyword>
<name>A0A1H3CHW7_9PSED</name>
<dbReference type="STRING" id="1007099.SAMN05216287_3240"/>
<proteinExistence type="inferred from homology"/>
<keyword evidence="3 6" id="KW-0238">DNA-binding</keyword>
<dbReference type="PANTHER" id="PTHR30126">
    <property type="entry name" value="HTH-TYPE TRANSCRIPTIONAL REGULATOR"/>
    <property type="match status" value="1"/>
</dbReference>
<dbReference type="PANTHER" id="PTHR30126:SF81">
    <property type="entry name" value="HTH-TYPE TRANSCRIPTIONAL REGULATOR ILVY"/>
    <property type="match status" value="1"/>
</dbReference>
<dbReference type="Gene3D" id="1.10.10.10">
    <property type="entry name" value="Winged helix-like DNA-binding domain superfamily/Winged helix DNA-binding domain"/>
    <property type="match status" value="1"/>
</dbReference>
<dbReference type="FunFam" id="1.10.10.10:FF:000001">
    <property type="entry name" value="LysR family transcriptional regulator"/>
    <property type="match status" value="1"/>
</dbReference>
<dbReference type="InterPro" id="IPR000847">
    <property type="entry name" value="LysR_HTH_N"/>
</dbReference>
<evidence type="ECO:0000313" key="7">
    <source>
        <dbReference type="Proteomes" id="UP000243778"/>
    </source>
</evidence>
<dbReference type="PROSITE" id="PS50931">
    <property type="entry name" value="HTH_LYSR"/>
    <property type="match status" value="1"/>
</dbReference>
<evidence type="ECO:0000256" key="3">
    <source>
        <dbReference type="ARBA" id="ARBA00023125"/>
    </source>
</evidence>
<comment type="similarity">
    <text evidence="1">Belongs to the LysR transcriptional regulatory family.</text>
</comment>
<keyword evidence="7" id="KW-1185">Reference proteome</keyword>
<gene>
    <name evidence="6" type="ORF">SAMN05216287_3240</name>
</gene>
<evidence type="ECO:0000256" key="2">
    <source>
        <dbReference type="ARBA" id="ARBA00023015"/>
    </source>
</evidence>
<reference evidence="7" key="1">
    <citation type="submission" date="2016-10" db="EMBL/GenBank/DDBJ databases">
        <authorList>
            <person name="Varghese N."/>
            <person name="Submissions S."/>
        </authorList>
    </citation>
    <scope>NUCLEOTIDE SEQUENCE [LARGE SCALE GENOMIC DNA]</scope>
    <source>
        <strain evidence="7">NRRL B-59562</strain>
    </source>
</reference>
<keyword evidence="4" id="KW-0804">Transcription</keyword>
<evidence type="ECO:0000313" key="6">
    <source>
        <dbReference type="EMBL" id="SDX53079.1"/>
    </source>
</evidence>
<evidence type="ECO:0000256" key="4">
    <source>
        <dbReference type="ARBA" id="ARBA00023163"/>
    </source>
</evidence>
<dbReference type="InterPro" id="IPR036390">
    <property type="entry name" value="WH_DNA-bd_sf"/>
</dbReference>